<evidence type="ECO:0000313" key="3">
    <source>
        <dbReference type="Proteomes" id="UP001276659"/>
    </source>
</evidence>
<organism evidence="2 3">
    <name type="scientific">Lepraria neglecta</name>
    <dbReference type="NCBI Taxonomy" id="209136"/>
    <lineage>
        <taxon>Eukaryota</taxon>
        <taxon>Fungi</taxon>
        <taxon>Dikarya</taxon>
        <taxon>Ascomycota</taxon>
        <taxon>Pezizomycotina</taxon>
        <taxon>Lecanoromycetes</taxon>
        <taxon>OSLEUM clade</taxon>
        <taxon>Lecanoromycetidae</taxon>
        <taxon>Lecanorales</taxon>
        <taxon>Lecanorineae</taxon>
        <taxon>Stereocaulaceae</taxon>
        <taxon>Lepraria</taxon>
    </lineage>
</organism>
<evidence type="ECO:0000313" key="2">
    <source>
        <dbReference type="EMBL" id="KAK3172075.1"/>
    </source>
</evidence>
<dbReference type="Proteomes" id="UP001276659">
    <property type="component" value="Unassembled WGS sequence"/>
</dbReference>
<evidence type="ECO:0000256" key="1">
    <source>
        <dbReference type="SAM" id="SignalP"/>
    </source>
</evidence>
<dbReference type="EMBL" id="JASNWA010000008">
    <property type="protein sequence ID" value="KAK3172075.1"/>
    <property type="molecule type" value="Genomic_DNA"/>
</dbReference>
<dbReference type="AlphaFoldDB" id="A0AAE0DJW2"/>
<gene>
    <name evidence="2" type="ORF">OEA41_004160</name>
</gene>
<reference evidence="2" key="1">
    <citation type="submission" date="2022-11" db="EMBL/GenBank/DDBJ databases">
        <title>Chromosomal genome sequence assembly and mating type (MAT) locus characterization of the leprose asexual lichenized fungus Lepraria neglecta (Nyl.) Erichsen.</title>
        <authorList>
            <person name="Allen J.L."/>
            <person name="Pfeffer B."/>
        </authorList>
    </citation>
    <scope>NUCLEOTIDE SEQUENCE</scope>
    <source>
        <strain evidence="2">Allen 5258</strain>
    </source>
</reference>
<sequence length="256" mass="27324">MPSLSIIINFAALLATASAVSKPGYNTVNLRVEGKTKTLWEGPIYSGPRNITTAEARSEGYGPEPCDGTLPQGFTHPPAGNTCLAALDAASKLKPFTYDGGFDGEFDDFYIDTIGVDAPEDPSTAPNGNVEFGWGLLWNYQPPTYGLQWTLSGCQQKVVPGDTVLWAWIPARNERPTDSNFLKVSPATLNVKQYATGTVTVTDGRTGKAVQGAVVDGVTTGTDGKATITFHHKGFQQYKATRTGDVRSNVLSVTVT</sequence>
<protein>
    <submittedName>
        <fullName evidence="2">Uncharacterized protein</fullName>
    </submittedName>
</protein>
<proteinExistence type="predicted"/>
<keyword evidence="1" id="KW-0732">Signal</keyword>
<feature type="signal peptide" evidence="1">
    <location>
        <begin position="1"/>
        <end position="19"/>
    </location>
</feature>
<keyword evidence="3" id="KW-1185">Reference proteome</keyword>
<name>A0AAE0DJW2_9LECA</name>
<feature type="chain" id="PRO_5042095230" evidence="1">
    <location>
        <begin position="20"/>
        <end position="256"/>
    </location>
</feature>
<comment type="caution">
    <text evidence="2">The sequence shown here is derived from an EMBL/GenBank/DDBJ whole genome shotgun (WGS) entry which is preliminary data.</text>
</comment>
<accession>A0AAE0DJW2</accession>